<feature type="chain" id="PRO_5046795891" description="Outer membrane protein beta-barrel domain-containing protein" evidence="1">
    <location>
        <begin position="23"/>
        <end position="319"/>
    </location>
</feature>
<proteinExistence type="predicted"/>
<keyword evidence="3" id="KW-1185">Reference proteome</keyword>
<evidence type="ECO:0000256" key="1">
    <source>
        <dbReference type="SAM" id="SignalP"/>
    </source>
</evidence>
<evidence type="ECO:0000313" key="3">
    <source>
        <dbReference type="Proteomes" id="UP001634747"/>
    </source>
</evidence>
<gene>
    <name evidence="2" type="ORF">ACK2TP_15700</name>
</gene>
<dbReference type="PROSITE" id="PS00695">
    <property type="entry name" value="ENT_VIR_OMP_2"/>
    <property type="match status" value="1"/>
</dbReference>
<evidence type="ECO:0008006" key="4">
    <source>
        <dbReference type="Google" id="ProtNLM"/>
    </source>
</evidence>
<evidence type="ECO:0000313" key="2">
    <source>
        <dbReference type="EMBL" id="MFN2977214.1"/>
    </source>
</evidence>
<protein>
    <recommendedName>
        <fullName evidence="4">Outer membrane protein beta-barrel domain-containing protein</fullName>
    </recommendedName>
</protein>
<name>A0ABW9KRT2_9BACT</name>
<organism evidence="2 3">
    <name type="scientific">Terriglobus aquaticus</name>
    <dbReference type="NCBI Taxonomy" id="940139"/>
    <lineage>
        <taxon>Bacteria</taxon>
        <taxon>Pseudomonadati</taxon>
        <taxon>Acidobacteriota</taxon>
        <taxon>Terriglobia</taxon>
        <taxon>Terriglobales</taxon>
        <taxon>Acidobacteriaceae</taxon>
        <taxon>Terriglobus</taxon>
    </lineage>
</organism>
<dbReference type="Gene3D" id="2.40.160.170">
    <property type="match status" value="1"/>
</dbReference>
<feature type="signal peptide" evidence="1">
    <location>
        <begin position="1"/>
        <end position="22"/>
    </location>
</feature>
<dbReference type="RefSeq" id="WP_263414616.1">
    <property type="nucleotide sequence ID" value="NZ_BAABBH010000001.1"/>
</dbReference>
<dbReference type="EMBL" id="JBJYXY010000001">
    <property type="protein sequence ID" value="MFN2977214.1"/>
    <property type="molecule type" value="Genomic_DNA"/>
</dbReference>
<dbReference type="InterPro" id="IPR000758">
    <property type="entry name" value="Enterovir_OMP"/>
</dbReference>
<keyword evidence="1" id="KW-0732">Signal</keyword>
<dbReference type="Proteomes" id="UP001634747">
    <property type="component" value="Unassembled WGS sequence"/>
</dbReference>
<accession>A0ABW9KRT2</accession>
<sequence length="319" mass="34521">MRSLPLCLVTAVAVALPSFALAQSDAQPAQASSSQQQTAPAVDPNTAKPITDTLIYTIDPATGKRIPVYLTTTPPTTQPDPPPTKAERKAALAARHSMFDDRYHFGVLATIGTGGGGIQFGIPLVPHVALRVGGDYIRYTGSYQYEAANIAANMTLGDARATLDFFPARHRRFHISPTVIVANQTHVQANVTVAPNTNFDLGGNTFYGSASDPLHGTGRIDLRKVSPGLTIGWGNITHGRGHWTFPVEMGAYYNDVPKLQIDFTGTACVANEPPQFACQKVQDNADFQTSLNAFRARQEHNLTYAKFIPIFNFGVGYRF</sequence>
<reference evidence="2 3" key="1">
    <citation type="submission" date="2024-12" db="EMBL/GenBank/DDBJ databases">
        <authorList>
            <person name="Lee Y."/>
        </authorList>
    </citation>
    <scope>NUCLEOTIDE SEQUENCE [LARGE SCALE GENOMIC DNA]</scope>
    <source>
        <strain evidence="2 3">03SUJ4</strain>
    </source>
</reference>
<comment type="caution">
    <text evidence="2">The sequence shown here is derived from an EMBL/GenBank/DDBJ whole genome shotgun (WGS) entry which is preliminary data.</text>
</comment>